<feature type="chain" id="PRO_5045914774" evidence="1">
    <location>
        <begin position="19"/>
        <end position="210"/>
    </location>
</feature>
<gene>
    <name evidence="2" type="ORF">K1Y79_10560</name>
</gene>
<dbReference type="Proteomes" id="UP000812961">
    <property type="component" value="Unassembled WGS sequence"/>
</dbReference>
<name>A0ABS7GBH9_9BACT</name>
<dbReference type="EMBL" id="JAICCF010000002">
    <property type="protein sequence ID" value="MBW8684771.1"/>
    <property type="molecule type" value="Genomic_DNA"/>
</dbReference>
<keyword evidence="1" id="KW-0732">Signal</keyword>
<accession>A0ABS7GBH9</accession>
<sequence length="210" mass="24470">MKILIIYLFLSLPMLAYAQPCPQIVQKSGFVVISQSKEQDTERPYIRDGVVEYPPVEPDINRIMFFIPSDSVTTDRPLSYWIKRREVFPAAYVLYYERALRRVVKEKCGLIFESIDLHHDPARPKVGKNGVPLYEMAGVKKGRVYYRIYYLDALWYKILLTAQDKKQMMFGMSPPLPKEGDSPFFSLLKILDYQADAQLNDKSLIEYKLP</sequence>
<evidence type="ECO:0000256" key="1">
    <source>
        <dbReference type="SAM" id="SignalP"/>
    </source>
</evidence>
<keyword evidence="3" id="KW-1185">Reference proteome</keyword>
<feature type="signal peptide" evidence="1">
    <location>
        <begin position="1"/>
        <end position="18"/>
    </location>
</feature>
<dbReference type="RefSeq" id="WP_220249984.1">
    <property type="nucleotide sequence ID" value="NZ_JAICCF010000002.1"/>
</dbReference>
<evidence type="ECO:0000313" key="2">
    <source>
        <dbReference type="EMBL" id="MBW8684771.1"/>
    </source>
</evidence>
<comment type="caution">
    <text evidence="2">The sequence shown here is derived from an EMBL/GenBank/DDBJ whole genome shotgun (WGS) entry which is preliminary data.</text>
</comment>
<reference evidence="2 3" key="1">
    <citation type="submission" date="2021-08" db="EMBL/GenBank/DDBJ databases">
        <title>The genome sequence of Chitinophaga sp. B61.</title>
        <authorList>
            <person name="Zhang X."/>
        </authorList>
    </citation>
    <scope>NUCLEOTIDE SEQUENCE [LARGE SCALE GENOMIC DNA]</scope>
    <source>
        <strain evidence="2 3">B61</strain>
    </source>
</reference>
<evidence type="ECO:0000313" key="3">
    <source>
        <dbReference type="Proteomes" id="UP000812961"/>
    </source>
</evidence>
<organism evidence="2 3">
    <name type="scientific">Chitinophaga rhizophila</name>
    <dbReference type="NCBI Taxonomy" id="2866212"/>
    <lineage>
        <taxon>Bacteria</taxon>
        <taxon>Pseudomonadati</taxon>
        <taxon>Bacteroidota</taxon>
        <taxon>Chitinophagia</taxon>
        <taxon>Chitinophagales</taxon>
        <taxon>Chitinophagaceae</taxon>
        <taxon>Chitinophaga</taxon>
    </lineage>
</organism>
<protein>
    <submittedName>
        <fullName evidence="2">Uncharacterized protein</fullName>
    </submittedName>
</protein>
<proteinExistence type="predicted"/>